<organism evidence="2 3">
    <name type="scientific">Streptosporangium saharense</name>
    <dbReference type="NCBI Taxonomy" id="1706840"/>
    <lineage>
        <taxon>Bacteria</taxon>
        <taxon>Bacillati</taxon>
        <taxon>Actinomycetota</taxon>
        <taxon>Actinomycetes</taxon>
        <taxon>Streptosporangiales</taxon>
        <taxon>Streptosporangiaceae</taxon>
        <taxon>Streptosporangium</taxon>
    </lineage>
</organism>
<evidence type="ECO:0000313" key="3">
    <source>
        <dbReference type="Proteomes" id="UP000552644"/>
    </source>
</evidence>
<accession>A0A7W7VLK4</accession>
<feature type="signal peptide" evidence="1">
    <location>
        <begin position="1"/>
        <end position="20"/>
    </location>
</feature>
<sequence>MATTLRSLLPAAAGSLAVLAAALTLRVTAMTGAPSAPEAVPGWIPCGAPSPDPLLRILAVCPSPPD</sequence>
<dbReference type="Proteomes" id="UP000552644">
    <property type="component" value="Unassembled WGS sequence"/>
</dbReference>
<protein>
    <submittedName>
        <fullName evidence="2">Uncharacterized protein</fullName>
    </submittedName>
</protein>
<evidence type="ECO:0000313" key="2">
    <source>
        <dbReference type="EMBL" id="MBB4914683.1"/>
    </source>
</evidence>
<reference evidence="2 3" key="1">
    <citation type="submission" date="2020-08" db="EMBL/GenBank/DDBJ databases">
        <title>Genomic Encyclopedia of Type Strains, Phase III (KMG-III): the genomes of soil and plant-associated and newly described type strains.</title>
        <authorList>
            <person name="Whitman W."/>
        </authorList>
    </citation>
    <scope>NUCLEOTIDE SEQUENCE [LARGE SCALE GENOMIC DNA]</scope>
    <source>
        <strain evidence="2 3">CECT 8840</strain>
    </source>
</reference>
<feature type="chain" id="PRO_5038491214" evidence="1">
    <location>
        <begin position="21"/>
        <end position="66"/>
    </location>
</feature>
<keyword evidence="3" id="KW-1185">Reference proteome</keyword>
<evidence type="ECO:0000256" key="1">
    <source>
        <dbReference type="SAM" id="SignalP"/>
    </source>
</evidence>
<dbReference type="EMBL" id="JACHJP010000001">
    <property type="protein sequence ID" value="MBB4914683.1"/>
    <property type="molecule type" value="Genomic_DNA"/>
</dbReference>
<dbReference type="RefSeq" id="WP_184713300.1">
    <property type="nucleotide sequence ID" value="NZ_JACHJP010000001.1"/>
</dbReference>
<dbReference type="AlphaFoldDB" id="A0A7W7VLK4"/>
<gene>
    <name evidence="2" type="ORF">FHS44_001755</name>
</gene>
<name>A0A7W7VLK4_9ACTN</name>
<keyword evidence="1" id="KW-0732">Signal</keyword>
<comment type="caution">
    <text evidence="2">The sequence shown here is derived from an EMBL/GenBank/DDBJ whole genome shotgun (WGS) entry which is preliminary data.</text>
</comment>
<proteinExistence type="predicted"/>